<feature type="transmembrane region" description="Helical" evidence="1">
    <location>
        <begin position="79"/>
        <end position="97"/>
    </location>
</feature>
<keyword evidence="1" id="KW-1133">Transmembrane helix</keyword>
<dbReference type="SUPFAM" id="SSF141868">
    <property type="entry name" value="EAL domain-like"/>
    <property type="match status" value="1"/>
</dbReference>
<dbReference type="PROSITE" id="PS50887">
    <property type="entry name" value="GGDEF"/>
    <property type="match status" value="1"/>
</dbReference>
<evidence type="ECO:0000259" key="2">
    <source>
        <dbReference type="PROSITE" id="PS50883"/>
    </source>
</evidence>
<dbReference type="PANTHER" id="PTHR33121:SF70">
    <property type="entry name" value="SIGNALING PROTEIN YKOW"/>
    <property type="match status" value="1"/>
</dbReference>
<keyword evidence="5" id="KW-1185">Reference proteome</keyword>
<feature type="domain" description="GGDEF" evidence="3">
    <location>
        <begin position="272"/>
        <end position="404"/>
    </location>
</feature>
<dbReference type="InterPro" id="IPR001633">
    <property type="entry name" value="EAL_dom"/>
</dbReference>
<dbReference type="InterPro" id="IPR043128">
    <property type="entry name" value="Rev_trsase/Diguanyl_cyclase"/>
</dbReference>
<dbReference type="CDD" id="cd01948">
    <property type="entry name" value="EAL"/>
    <property type="match status" value="1"/>
</dbReference>
<dbReference type="InterPro" id="IPR000160">
    <property type="entry name" value="GGDEF_dom"/>
</dbReference>
<evidence type="ECO:0000259" key="3">
    <source>
        <dbReference type="PROSITE" id="PS50887"/>
    </source>
</evidence>
<feature type="transmembrane region" description="Helical" evidence="1">
    <location>
        <begin position="144"/>
        <end position="161"/>
    </location>
</feature>
<dbReference type="RefSeq" id="WP_379539518.1">
    <property type="nucleotide sequence ID" value="NZ_JBHSDR010000006.1"/>
</dbReference>
<reference evidence="5" key="1">
    <citation type="journal article" date="2019" name="Int. J. Syst. Evol. Microbiol.">
        <title>The Global Catalogue of Microorganisms (GCM) 10K type strain sequencing project: providing services to taxonomists for standard genome sequencing and annotation.</title>
        <authorList>
            <consortium name="The Broad Institute Genomics Platform"/>
            <consortium name="The Broad Institute Genome Sequencing Center for Infectious Disease"/>
            <person name="Wu L."/>
            <person name="Ma J."/>
        </authorList>
    </citation>
    <scope>NUCLEOTIDE SEQUENCE [LARGE SCALE GENOMIC DNA]</scope>
    <source>
        <strain evidence="5">CGMCC 1.12989</strain>
    </source>
</reference>
<proteinExistence type="predicted"/>
<name>A0ABV8RUM9_9SPHN</name>
<dbReference type="SUPFAM" id="SSF55073">
    <property type="entry name" value="Nucleotide cyclase"/>
    <property type="match status" value="1"/>
</dbReference>
<dbReference type="Gene3D" id="3.20.20.450">
    <property type="entry name" value="EAL domain"/>
    <property type="match status" value="1"/>
</dbReference>
<dbReference type="Proteomes" id="UP001595828">
    <property type="component" value="Unassembled WGS sequence"/>
</dbReference>
<dbReference type="InterPro" id="IPR035919">
    <property type="entry name" value="EAL_sf"/>
</dbReference>
<dbReference type="EMBL" id="JBHSDR010000006">
    <property type="protein sequence ID" value="MFC4296066.1"/>
    <property type="molecule type" value="Genomic_DNA"/>
</dbReference>
<dbReference type="Pfam" id="PF00990">
    <property type="entry name" value="GGDEF"/>
    <property type="match status" value="1"/>
</dbReference>
<dbReference type="PANTHER" id="PTHR33121">
    <property type="entry name" value="CYCLIC DI-GMP PHOSPHODIESTERASE PDEF"/>
    <property type="match status" value="1"/>
</dbReference>
<dbReference type="InterPro" id="IPR029787">
    <property type="entry name" value="Nucleotide_cyclase"/>
</dbReference>
<accession>A0ABV8RUM9</accession>
<organism evidence="4 5">
    <name type="scientific">Novosphingobium tardum</name>
    <dbReference type="NCBI Taxonomy" id="1538021"/>
    <lineage>
        <taxon>Bacteria</taxon>
        <taxon>Pseudomonadati</taxon>
        <taxon>Pseudomonadota</taxon>
        <taxon>Alphaproteobacteria</taxon>
        <taxon>Sphingomonadales</taxon>
        <taxon>Sphingomonadaceae</taxon>
        <taxon>Novosphingobium</taxon>
    </lineage>
</organism>
<feature type="transmembrane region" description="Helical" evidence="1">
    <location>
        <begin position="53"/>
        <end position="73"/>
    </location>
</feature>
<dbReference type="SMART" id="SM00052">
    <property type="entry name" value="EAL"/>
    <property type="match status" value="1"/>
</dbReference>
<dbReference type="SMART" id="SM00267">
    <property type="entry name" value="GGDEF"/>
    <property type="match status" value="1"/>
</dbReference>
<keyword evidence="1" id="KW-0812">Transmembrane</keyword>
<comment type="caution">
    <text evidence="4">The sequence shown here is derived from an EMBL/GenBank/DDBJ whole genome shotgun (WGS) entry which is preliminary data.</text>
</comment>
<dbReference type="Gene3D" id="3.30.70.270">
    <property type="match status" value="1"/>
</dbReference>
<dbReference type="InterPro" id="IPR050706">
    <property type="entry name" value="Cyclic-di-GMP_PDE-like"/>
</dbReference>
<dbReference type="CDD" id="cd01949">
    <property type="entry name" value="GGDEF"/>
    <property type="match status" value="1"/>
</dbReference>
<sequence length="662" mass="71487">MAGGLQRAGEDVADRPVTADGHLLRASTAPGQSGLDDGVASAFGLSLSHRLPILYAVILFNIFALAIGFAHTAPPSLTVWAPLVMTAGIGSRIWHWVPHRVARRSAGDRARDVHRLGQISLVLVVTVVWWAMALYTYGNRDEQSLVHYFTAISCFVAILAFSQSLAVALRVGLGVMVPSSIWFMTHGHPNAPLVVFVQFAVTGLLLLICREHQSDFLALERSRQELLAREREAAAMAERRRIEAAIDPLTGAANRRTILARLADALDDHGRPTPWLALVDLDGFKHINDTYGHGAGDAVLCAVTSRIADAAQIMAFGRLGGDEFALLLDGELDSEGASAVVDALAAHIRRPITHGHERLRVSCSIGLRKTRSTHTVPECLERADAALYKAKDARGGVRFEFTEADERELQERRAITRTFHSSDLQSQIALVYQAIVDGDTGRVIGFETLARWTPDGRTWLTPERFVGVAEATGRIGELTRTVLAKSLAEFRAWEHGCGLAINLSARDILRAGAADWIGGIVAAAGAPPASITLEITETALLSDYRRAAENLSALRSQGFQIALDDFGTGQSSLSHVHRLPLDHIKIDRSFAAGLTTDAGSRAITGTIVALARQLRLGCTIEGIETAEQRVAARSLGLRMMQGFHFGQPMPADLALAEIARAA</sequence>
<feature type="domain" description="EAL" evidence="2">
    <location>
        <begin position="412"/>
        <end position="662"/>
    </location>
</feature>
<dbReference type="PROSITE" id="PS50883">
    <property type="entry name" value="EAL"/>
    <property type="match status" value="1"/>
</dbReference>
<evidence type="ECO:0000313" key="4">
    <source>
        <dbReference type="EMBL" id="MFC4296066.1"/>
    </source>
</evidence>
<protein>
    <submittedName>
        <fullName evidence="4">Bifunctional diguanylate cyclase/phosphodiesterase</fullName>
    </submittedName>
</protein>
<gene>
    <name evidence="4" type="ORF">ACFO0A_13475</name>
</gene>
<dbReference type="Pfam" id="PF00563">
    <property type="entry name" value="EAL"/>
    <property type="match status" value="1"/>
</dbReference>
<feature type="transmembrane region" description="Helical" evidence="1">
    <location>
        <begin position="118"/>
        <end position="138"/>
    </location>
</feature>
<keyword evidence="1" id="KW-0472">Membrane</keyword>
<dbReference type="NCBIfam" id="TIGR00254">
    <property type="entry name" value="GGDEF"/>
    <property type="match status" value="1"/>
</dbReference>
<evidence type="ECO:0000313" key="5">
    <source>
        <dbReference type="Proteomes" id="UP001595828"/>
    </source>
</evidence>
<evidence type="ECO:0000256" key="1">
    <source>
        <dbReference type="SAM" id="Phobius"/>
    </source>
</evidence>